<keyword evidence="2" id="KW-0812">Transmembrane</keyword>
<dbReference type="Proteomes" id="UP001210925">
    <property type="component" value="Unassembled WGS sequence"/>
</dbReference>
<protein>
    <submittedName>
        <fullName evidence="3">Uncharacterized protein</fullName>
    </submittedName>
</protein>
<organism evidence="3 4">
    <name type="scientific">Boothiomyces macroporosus</name>
    <dbReference type="NCBI Taxonomy" id="261099"/>
    <lineage>
        <taxon>Eukaryota</taxon>
        <taxon>Fungi</taxon>
        <taxon>Fungi incertae sedis</taxon>
        <taxon>Chytridiomycota</taxon>
        <taxon>Chytridiomycota incertae sedis</taxon>
        <taxon>Chytridiomycetes</taxon>
        <taxon>Rhizophydiales</taxon>
        <taxon>Terramycetaceae</taxon>
        <taxon>Boothiomyces</taxon>
    </lineage>
</organism>
<gene>
    <name evidence="3" type="ORF">HK103_006763</name>
</gene>
<dbReference type="AlphaFoldDB" id="A0AAD5UD93"/>
<proteinExistence type="predicted"/>
<sequence length="433" mass="48762">MSFLHLYQKGYSNNTDIPNGNPPPPPPHNENDHPKGNNPSDSFLLFGAVIVFAVLFAIFMFTLGKRKGKAEKAHKILSDYKLSRSLEIDLSGGTLTRTDQYRNSTTSGYGTESNLLKSSLPTESVFMKSDSMIEGPSAISIENSEAIVPLPSTAKAKSVFPSVAWSISKEPANLKNVSKDKPQSLLKQVQLSKLEPAVSSLYTDSVLDKKFEAMHRATIIRKELSIWNEPVSTIYVFANENGLDIFDSVIKHFFFPVDITFKACKDVSNSTYAKISKGDIIEIHEHLYNGFFVGQNLTTQETDSFPITAYHLPESLPKIVLVHLPEKQKEHPSLFDLAAKVKEVHPDKIEFITFENFRTLNVSNIHYSGIFYPILNVGKVLLKGSDKMTVYMCNLFNDVAAEFWTFVDVTLIDDDFDFNRDPYPLEYYDNDNE</sequence>
<keyword evidence="2" id="KW-0472">Membrane</keyword>
<feature type="region of interest" description="Disordered" evidence="1">
    <location>
        <begin position="13"/>
        <end position="38"/>
    </location>
</feature>
<evidence type="ECO:0000313" key="3">
    <source>
        <dbReference type="EMBL" id="KAJ3254868.1"/>
    </source>
</evidence>
<feature type="transmembrane region" description="Helical" evidence="2">
    <location>
        <begin position="43"/>
        <end position="63"/>
    </location>
</feature>
<evidence type="ECO:0000313" key="4">
    <source>
        <dbReference type="Proteomes" id="UP001210925"/>
    </source>
</evidence>
<accession>A0AAD5UD93</accession>
<evidence type="ECO:0000256" key="2">
    <source>
        <dbReference type="SAM" id="Phobius"/>
    </source>
</evidence>
<comment type="caution">
    <text evidence="3">The sequence shown here is derived from an EMBL/GenBank/DDBJ whole genome shotgun (WGS) entry which is preliminary data.</text>
</comment>
<evidence type="ECO:0000256" key="1">
    <source>
        <dbReference type="SAM" id="MobiDB-lite"/>
    </source>
</evidence>
<dbReference type="EMBL" id="JADGKB010000076">
    <property type="protein sequence ID" value="KAJ3254868.1"/>
    <property type="molecule type" value="Genomic_DNA"/>
</dbReference>
<keyword evidence="2" id="KW-1133">Transmembrane helix</keyword>
<name>A0AAD5UD93_9FUNG</name>
<reference evidence="3" key="1">
    <citation type="submission" date="2020-05" db="EMBL/GenBank/DDBJ databases">
        <title>Phylogenomic resolution of chytrid fungi.</title>
        <authorList>
            <person name="Stajich J.E."/>
            <person name="Amses K."/>
            <person name="Simmons R."/>
            <person name="Seto K."/>
            <person name="Myers J."/>
            <person name="Bonds A."/>
            <person name="Quandt C.A."/>
            <person name="Barry K."/>
            <person name="Liu P."/>
            <person name="Grigoriev I."/>
            <person name="Longcore J.E."/>
            <person name="James T.Y."/>
        </authorList>
    </citation>
    <scope>NUCLEOTIDE SEQUENCE</scope>
    <source>
        <strain evidence="3">PLAUS21</strain>
    </source>
</reference>
<keyword evidence="4" id="KW-1185">Reference proteome</keyword>